<sequence length="173" mass="19998">MHELNQVYPSTNTWTKAHPLEEVIGDPSKPVMTRSRLNIDAEVCMYALNVSTTKPKNIKKAILDHSWITSMQDELHQFQRLNVWELFPKPAGKNIIRVKWLWKNKSVAKNTVIRNKSHLVAKGYHQEEGIYFEESLALVARLEAVRIFIAYATHKNFTIFQVDVKIAFLNGPL</sequence>
<keyword evidence="3" id="KW-1185">Reference proteome</keyword>
<evidence type="ECO:0000259" key="1">
    <source>
        <dbReference type="Pfam" id="PF07727"/>
    </source>
</evidence>
<evidence type="ECO:0000313" key="2">
    <source>
        <dbReference type="EMBL" id="GJT61607.1"/>
    </source>
</evidence>
<comment type="caution">
    <text evidence="2">The sequence shown here is derived from an EMBL/GenBank/DDBJ whole genome shotgun (WGS) entry which is preliminary data.</text>
</comment>
<dbReference type="Pfam" id="PF07727">
    <property type="entry name" value="RVT_2"/>
    <property type="match status" value="1"/>
</dbReference>
<proteinExistence type="predicted"/>
<evidence type="ECO:0000313" key="3">
    <source>
        <dbReference type="Proteomes" id="UP001151760"/>
    </source>
</evidence>
<name>A0ABQ5FEB5_9ASTR</name>
<organism evidence="2 3">
    <name type="scientific">Tanacetum coccineum</name>
    <dbReference type="NCBI Taxonomy" id="301880"/>
    <lineage>
        <taxon>Eukaryota</taxon>
        <taxon>Viridiplantae</taxon>
        <taxon>Streptophyta</taxon>
        <taxon>Embryophyta</taxon>
        <taxon>Tracheophyta</taxon>
        <taxon>Spermatophyta</taxon>
        <taxon>Magnoliopsida</taxon>
        <taxon>eudicotyledons</taxon>
        <taxon>Gunneridae</taxon>
        <taxon>Pentapetalae</taxon>
        <taxon>asterids</taxon>
        <taxon>campanulids</taxon>
        <taxon>Asterales</taxon>
        <taxon>Asteraceae</taxon>
        <taxon>Asteroideae</taxon>
        <taxon>Anthemideae</taxon>
        <taxon>Anthemidinae</taxon>
        <taxon>Tanacetum</taxon>
    </lineage>
</organism>
<reference evidence="2" key="1">
    <citation type="journal article" date="2022" name="Int. J. Mol. Sci.">
        <title>Draft Genome of Tanacetum Coccineum: Genomic Comparison of Closely Related Tanacetum-Family Plants.</title>
        <authorList>
            <person name="Yamashiro T."/>
            <person name="Shiraishi A."/>
            <person name="Nakayama K."/>
            <person name="Satake H."/>
        </authorList>
    </citation>
    <scope>NUCLEOTIDE SEQUENCE</scope>
</reference>
<protein>
    <submittedName>
        <fullName evidence="2">Retrovirus-related pol polyprotein from transposon TNT 1-94</fullName>
    </submittedName>
</protein>
<gene>
    <name evidence="2" type="ORF">Tco_1005140</name>
</gene>
<reference evidence="2" key="2">
    <citation type="submission" date="2022-01" db="EMBL/GenBank/DDBJ databases">
        <authorList>
            <person name="Yamashiro T."/>
            <person name="Shiraishi A."/>
            <person name="Satake H."/>
            <person name="Nakayama K."/>
        </authorList>
    </citation>
    <scope>NUCLEOTIDE SEQUENCE</scope>
</reference>
<dbReference type="InterPro" id="IPR013103">
    <property type="entry name" value="RVT_2"/>
</dbReference>
<feature type="domain" description="Reverse transcriptase Ty1/copia-type" evidence="1">
    <location>
        <begin position="82"/>
        <end position="172"/>
    </location>
</feature>
<dbReference type="EMBL" id="BQNB010017303">
    <property type="protein sequence ID" value="GJT61607.1"/>
    <property type="molecule type" value="Genomic_DNA"/>
</dbReference>
<dbReference type="Proteomes" id="UP001151760">
    <property type="component" value="Unassembled WGS sequence"/>
</dbReference>
<accession>A0ABQ5FEB5</accession>